<protein>
    <submittedName>
        <fullName evidence="3">Tyrosine-type recombinase/integrase</fullName>
    </submittedName>
</protein>
<evidence type="ECO:0000256" key="1">
    <source>
        <dbReference type="ARBA" id="ARBA00023172"/>
    </source>
</evidence>
<dbReference type="SUPFAM" id="SSF56349">
    <property type="entry name" value="DNA breaking-rejoining enzymes"/>
    <property type="match status" value="1"/>
</dbReference>
<dbReference type="PROSITE" id="PS51898">
    <property type="entry name" value="TYR_RECOMBINASE"/>
    <property type="match status" value="1"/>
</dbReference>
<dbReference type="Gene3D" id="1.10.443.10">
    <property type="entry name" value="Intergrase catalytic core"/>
    <property type="match status" value="1"/>
</dbReference>
<dbReference type="InterPro" id="IPR002104">
    <property type="entry name" value="Integrase_catalytic"/>
</dbReference>
<organism evidence="3 4">
    <name type="scientific">Pallidibacillus thermolactis</name>
    <dbReference type="NCBI Taxonomy" id="251051"/>
    <lineage>
        <taxon>Bacteria</taxon>
        <taxon>Bacillati</taxon>
        <taxon>Bacillota</taxon>
        <taxon>Bacilli</taxon>
        <taxon>Bacillales</taxon>
        <taxon>Bacillaceae</taxon>
        <taxon>Pallidibacillus</taxon>
    </lineage>
</organism>
<gene>
    <name evidence="3" type="ORF">OEV82_12360</name>
</gene>
<evidence type="ECO:0000313" key="4">
    <source>
        <dbReference type="Proteomes" id="UP001208656"/>
    </source>
</evidence>
<evidence type="ECO:0000259" key="2">
    <source>
        <dbReference type="PROSITE" id="PS51898"/>
    </source>
</evidence>
<proteinExistence type="predicted"/>
<evidence type="ECO:0000313" key="3">
    <source>
        <dbReference type="EMBL" id="MCU9595232.1"/>
    </source>
</evidence>
<sequence>MLRELKRYIQKADVPNCTIHDLRHLHATLLLKYQVNPKVVSERLGHSRVGIIYAHVTFHSHDEASLRLEQSFFNKT</sequence>
<dbReference type="InterPro" id="IPR013762">
    <property type="entry name" value="Integrase-like_cat_sf"/>
</dbReference>
<accession>A0ABT2WMN0</accession>
<reference evidence="3 4" key="1">
    <citation type="submission" date="2022-10" db="EMBL/GenBank/DDBJ databases">
        <title>Description of Fervidibacillus gen. nov. in the family Fervidibacillaceae fam. nov. with two species, Fervidibacillus albus sp. nov., and Fervidibacillus halotolerans sp. nov., isolated from tidal flat sediments.</title>
        <authorList>
            <person name="Kwon K.K."/>
            <person name="Yang S.-H."/>
        </authorList>
    </citation>
    <scope>NUCLEOTIDE SEQUENCE [LARGE SCALE GENOMIC DNA]</scope>
    <source>
        <strain evidence="3 4">DSM 23332</strain>
    </source>
</reference>
<name>A0ABT2WMN0_9BACI</name>
<keyword evidence="1" id="KW-0233">DNA recombination</keyword>
<comment type="caution">
    <text evidence="3">The sequence shown here is derived from an EMBL/GenBank/DDBJ whole genome shotgun (WGS) entry which is preliminary data.</text>
</comment>
<keyword evidence="4" id="KW-1185">Reference proteome</keyword>
<dbReference type="Proteomes" id="UP001208656">
    <property type="component" value="Unassembled WGS sequence"/>
</dbReference>
<feature type="domain" description="Tyr recombinase" evidence="2">
    <location>
        <begin position="1"/>
        <end position="67"/>
    </location>
</feature>
<dbReference type="InterPro" id="IPR011010">
    <property type="entry name" value="DNA_brk_join_enz"/>
</dbReference>
<dbReference type="Pfam" id="PF00589">
    <property type="entry name" value="Phage_integrase"/>
    <property type="match status" value="1"/>
</dbReference>
<dbReference type="EMBL" id="JAOUSE010000044">
    <property type="protein sequence ID" value="MCU9595232.1"/>
    <property type="molecule type" value="Genomic_DNA"/>
</dbReference>